<gene>
    <name evidence="9" type="primary">ygbN</name>
    <name evidence="9" type="ORF">Q31a_20000</name>
</gene>
<evidence type="ECO:0000256" key="6">
    <source>
        <dbReference type="ARBA" id="ARBA00023136"/>
    </source>
</evidence>
<dbReference type="GO" id="GO:0015128">
    <property type="term" value="F:gluconate transmembrane transporter activity"/>
    <property type="evidence" value="ECO:0007669"/>
    <property type="project" value="InterPro"/>
</dbReference>
<comment type="subcellular location">
    <subcellularLocation>
        <location evidence="1">Cell membrane</location>
        <topology evidence="1">Multi-pass membrane protein</topology>
    </subcellularLocation>
</comment>
<evidence type="ECO:0000256" key="4">
    <source>
        <dbReference type="ARBA" id="ARBA00022692"/>
    </source>
</evidence>
<dbReference type="Pfam" id="PF02447">
    <property type="entry name" value="GntP_permease"/>
    <property type="match status" value="1"/>
</dbReference>
<name>A0A518G519_9BACT</name>
<feature type="transmembrane region" description="Helical" evidence="8">
    <location>
        <begin position="409"/>
        <end position="426"/>
    </location>
</feature>
<dbReference type="PANTHER" id="PTHR30354">
    <property type="entry name" value="GNT FAMILY GLUCONATE TRANSPORTER"/>
    <property type="match status" value="1"/>
</dbReference>
<evidence type="ECO:0000313" key="9">
    <source>
        <dbReference type="EMBL" id="QDV23695.1"/>
    </source>
</evidence>
<proteinExistence type="inferred from homology"/>
<dbReference type="InterPro" id="IPR003474">
    <property type="entry name" value="Glcn_transporter"/>
</dbReference>
<evidence type="ECO:0000256" key="2">
    <source>
        <dbReference type="ARBA" id="ARBA00022448"/>
    </source>
</evidence>
<comment type="similarity">
    <text evidence="7">Belongs to the GntP permease family.</text>
</comment>
<accession>A0A518G519</accession>
<protein>
    <submittedName>
        <fullName evidence="9">Inner membrane permease YgbN</fullName>
    </submittedName>
</protein>
<dbReference type="PANTHER" id="PTHR30354:SF22">
    <property type="entry name" value="HIGH-AFFINITY GLUCONATE TRANSPORTER"/>
    <property type="match status" value="1"/>
</dbReference>
<feature type="transmembrane region" description="Helical" evidence="8">
    <location>
        <begin position="201"/>
        <end position="229"/>
    </location>
</feature>
<reference evidence="9 10" key="1">
    <citation type="submission" date="2019-02" db="EMBL/GenBank/DDBJ databases">
        <title>Deep-cultivation of Planctomycetes and their phenomic and genomic characterization uncovers novel biology.</title>
        <authorList>
            <person name="Wiegand S."/>
            <person name="Jogler M."/>
            <person name="Boedeker C."/>
            <person name="Pinto D."/>
            <person name="Vollmers J."/>
            <person name="Rivas-Marin E."/>
            <person name="Kohn T."/>
            <person name="Peeters S.H."/>
            <person name="Heuer A."/>
            <person name="Rast P."/>
            <person name="Oberbeckmann S."/>
            <person name="Bunk B."/>
            <person name="Jeske O."/>
            <person name="Meyerdierks A."/>
            <person name="Storesund J.E."/>
            <person name="Kallscheuer N."/>
            <person name="Luecker S."/>
            <person name="Lage O.M."/>
            <person name="Pohl T."/>
            <person name="Merkel B.J."/>
            <person name="Hornburger P."/>
            <person name="Mueller R.-W."/>
            <person name="Bruemmer F."/>
            <person name="Labrenz M."/>
            <person name="Spormann A.M."/>
            <person name="Op den Camp H."/>
            <person name="Overmann J."/>
            <person name="Amann R."/>
            <person name="Jetten M.S.M."/>
            <person name="Mascher T."/>
            <person name="Medema M.H."/>
            <person name="Devos D.P."/>
            <person name="Kaster A.-K."/>
            <person name="Ovreas L."/>
            <person name="Rohde M."/>
            <person name="Galperin M.Y."/>
            <person name="Jogler C."/>
        </authorList>
    </citation>
    <scope>NUCLEOTIDE SEQUENCE [LARGE SCALE GENOMIC DNA]</scope>
    <source>
        <strain evidence="9 10">Q31a</strain>
    </source>
</reference>
<dbReference type="AlphaFoldDB" id="A0A518G519"/>
<feature type="transmembrane region" description="Helical" evidence="8">
    <location>
        <begin position="235"/>
        <end position="258"/>
    </location>
</feature>
<evidence type="ECO:0000313" key="10">
    <source>
        <dbReference type="Proteomes" id="UP000318017"/>
    </source>
</evidence>
<dbReference type="GO" id="GO:0005886">
    <property type="term" value="C:plasma membrane"/>
    <property type="evidence" value="ECO:0007669"/>
    <property type="project" value="UniProtKB-SubCell"/>
</dbReference>
<feature type="transmembrane region" description="Helical" evidence="8">
    <location>
        <begin position="6"/>
        <end position="39"/>
    </location>
</feature>
<dbReference type="Proteomes" id="UP000318017">
    <property type="component" value="Chromosome"/>
</dbReference>
<evidence type="ECO:0000256" key="5">
    <source>
        <dbReference type="ARBA" id="ARBA00022989"/>
    </source>
</evidence>
<keyword evidence="3" id="KW-1003">Cell membrane</keyword>
<feature type="transmembrane region" description="Helical" evidence="8">
    <location>
        <begin position="310"/>
        <end position="331"/>
    </location>
</feature>
<feature type="transmembrane region" description="Helical" evidence="8">
    <location>
        <begin position="360"/>
        <end position="385"/>
    </location>
</feature>
<dbReference type="OrthoDB" id="9787129at2"/>
<organism evidence="9 10">
    <name type="scientific">Aureliella helgolandensis</name>
    <dbReference type="NCBI Taxonomy" id="2527968"/>
    <lineage>
        <taxon>Bacteria</taxon>
        <taxon>Pseudomonadati</taxon>
        <taxon>Planctomycetota</taxon>
        <taxon>Planctomycetia</taxon>
        <taxon>Pirellulales</taxon>
        <taxon>Pirellulaceae</taxon>
        <taxon>Aureliella</taxon>
    </lineage>
</organism>
<evidence type="ECO:0000256" key="8">
    <source>
        <dbReference type="SAM" id="Phobius"/>
    </source>
</evidence>
<sequence length="588" mass="61901">MSVLAVAGVGIAVVLVAILLLRLHPLIALLIGSLFLLAATPPEIKIRNQLSSVRHQVLQIATDSPLIGLAEAVATGDYHWWPQESPIPPKTRVKLQRVATPEGSLEVRTLAKEGEPEQSDAEVDHDLVWYHVESYEPLETAQQGPSARSVAPEVGVFPGVLGDSLVAVEDVQQAQDHLWTGLGSQLAEGFAKTFRKLGIPVTMAAIVGVCLLESGAAARLVGAVVWLFGVKGTNVALTFSGFVLGVPVYFDNVFYLLLPLAKAAGRVRPEIFLASVMAIIVGATMAHSLVPPTPGPLLVASALNVNVGTMMLAGLIVGGAAASVGFSYGMVCHRWVKLRPEQLPTSDAPRKSAPAGTRKMPLWLAAIPVAIPIALLGGSEIVQYWTEGTDSSGWQQLSLWLSLFKDPNLIFIGTAVFSIAMLRYYSSKEVVGSSVTRGLSDAGTIVLLTCAGGAFGAALQQLQLATAIGQRFEGLTAPWGMLATAFFLTTIIRAAQGSATVAMITSASIVAPVAASVPLPFHPVYVALAIGCGSKPLPWMNDSGFWQVATMTGMTPGQTLKSFSVALTLMGLTGFAVTLLGAWLFPMI</sequence>
<feature type="transmembrane region" description="Helical" evidence="8">
    <location>
        <begin position="270"/>
        <end position="290"/>
    </location>
</feature>
<evidence type="ECO:0000256" key="3">
    <source>
        <dbReference type="ARBA" id="ARBA00022475"/>
    </source>
</evidence>
<keyword evidence="2" id="KW-0813">Transport</keyword>
<keyword evidence="6 8" id="KW-0472">Membrane</keyword>
<feature type="transmembrane region" description="Helical" evidence="8">
    <location>
        <begin position="507"/>
        <end position="530"/>
    </location>
</feature>
<feature type="transmembrane region" description="Helical" evidence="8">
    <location>
        <begin position="563"/>
        <end position="585"/>
    </location>
</feature>
<keyword evidence="5 8" id="KW-1133">Transmembrane helix</keyword>
<feature type="transmembrane region" description="Helical" evidence="8">
    <location>
        <begin position="438"/>
        <end position="459"/>
    </location>
</feature>
<evidence type="ECO:0000256" key="1">
    <source>
        <dbReference type="ARBA" id="ARBA00004651"/>
    </source>
</evidence>
<keyword evidence="10" id="KW-1185">Reference proteome</keyword>
<dbReference type="RefSeq" id="WP_145076795.1">
    <property type="nucleotide sequence ID" value="NZ_CP036298.1"/>
</dbReference>
<dbReference type="KEGG" id="ahel:Q31a_20000"/>
<feature type="transmembrane region" description="Helical" evidence="8">
    <location>
        <begin position="479"/>
        <end position="495"/>
    </location>
</feature>
<keyword evidence="4 8" id="KW-0812">Transmembrane</keyword>
<evidence type="ECO:0000256" key="7">
    <source>
        <dbReference type="ARBA" id="ARBA00049663"/>
    </source>
</evidence>
<dbReference type="EMBL" id="CP036298">
    <property type="protein sequence ID" value="QDV23695.1"/>
    <property type="molecule type" value="Genomic_DNA"/>
</dbReference>